<name>A0ABT1XG36_9BURK</name>
<accession>A0ABT1XG36</accession>
<evidence type="ECO:0000313" key="1">
    <source>
        <dbReference type="EMBL" id="MCR2746240.1"/>
    </source>
</evidence>
<organism evidence="1 2">
    <name type="scientific">Limnobacter parvus</name>
    <dbReference type="NCBI Taxonomy" id="2939690"/>
    <lineage>
        <taxon>Bacteria</taxon>
        <taxon>Pseudomonadati</taxon>
        <taxon>Pseudomonadota</taxon>
        <taxon>Betaproteobacteria</taxon>
        <taxon>Burkholderiales</taxon>
        <taxon>Burkholderiaceae</taxon>
        <taxon>Limnobacter</taxon>
    </lineage>
</organism>
<protein>
    <submittedName>
        <fullName evidence="1">Uncharacterized protein</fullName>
    </submittedName>
</protein>
<dbReference type="EMBL" id="JANKHG010000016">
    <property type="protein sequence ID" value="MCR2746240.1"/>
    <property type="molecule type" value="Genomic_DNA"/>
</dbReference>
<gene>
    <name evidence="1" type="ORF">NSP04_06235</name>
</gene>
<evidence type="ECO:0000313" key="2">
    <source>
        <dbReference type="Proteomes" id="UP001165267"/>
    </source>
</evidence>
<proteinExistence type="predicted"/>
<keyword evidence="2" id="KW-1185">Reference proteome</keyword>
<comment type="caution">
    <text evidence="1">The sequence shown here is derived from an EMBL/GenBank/DDBJ whole genome shotgun (WGS) entry which is preliminary data.</text>
</comment>
<dbReference type="Proteomes" id="UP001165267">
    <property type="component" value="Unassembled WGS sequence"/>
</dbReference>
<dbReference type="RefSeq" id="WP_257511482.1">
    <property type="nucleotide sequence ID" value="NZ_JANKHG010000016.1"/>
</dbReference>
<sequence length="728" mass="81813">MLQQLEDADPLEVLTQHPRTAQLPLNRAQIIDVLGKCLQSECLKTCLSGQSGRPSQFDLLIHLLDQHHSTIDQLAAAGPAPELVSSKALLNHCTRMHAECNTGVLPMLQGILKKNGNKLQIQLEGIELLVSPANGLVSKSKLAERGYNAQRQYSIVHQGKNKNAAVKLEWFGIGNYSGERFRDEPDLVMGSQTLEWNKSPGQHMPLLSFTRTMAKSIWPNHVAPISKISSHGTSRLHELLGYSPESNTPLIIENGQTYLSSSDDAPVHMFIFINKQLAGIRLGFKDSHADNKTSVSMKLETNFDGNPWTKRPLLKQATWVKETIVPTFGAVELQSKIEWEPCGTVNTERFTVLQQENLRWQGKLTAQQCLQNARLTDEEGQHCFLQFPVDGDSDPIPLDALPLFSEIRHSSLEGNYPFKAHYLDCTQKTPSPGFEGFVFKLPVGPYLFSGYLTATDRAMGILYPDDNNPGTYLGKQFVGNFLWLRGGIDSEIMQTMSYSKEDTLTPIAHGRCAVVYVSPRDNMSEMKREHLFNFWRLSFSNNLKIANLKPFSAPGCLFEFKLMTEYSNASPEEICFKLSQEADDHYLIRPRDHVNLQNYNIQYQNVGLFGCKLLLINRTVKQGTLEFPNGLKYTGQLELINNTLHLKGQGKMTWEDVSLKAIFNGDRVRNLLGLTPETKVWLDTLQGKTTEDDILLDDLLHDLSGHTAMFSTHMAPALLLKSDLFRAQ</sequence>
<reference evidence="1" key="1">
    <citation type="submission" date="2022-07" db="EMBL/GenBank/DDBJ databases">
        <authorList>
            <person name="Xamxidin M."/>
        </authorList>
    </citation>
    <scope>NUCLEOTIDE SEQUENCE</scope>
    <source>
        <strain evidence="1">YS8-69</strain>
    </source>
</reference>